<organism evidence="1 2">
    <name type="scientific">Panagrolaimus sp. ES5</name>
    <dbReference type="NCBI Taxonomy" id="591445"/>
    <lineage>
        <taxon>Eukaryota</taxon>
        <taxon>Metazoa</taxon>
        <taxon>Ecdysozoa</taxon>
        <taxon>Nematoda</taxon>
        <taxon>Chromadorea</taxon>
        <taxon>Rhabditida</taxon>
        <taxon>Tylenchina</taxon>
        <taxon>Panagrolaimomorpha</taxon>
        <taxon>Panagrolaimoidea</taxon>
        <taxon>Panagrolaimidae</taxon>
        <taxon>Panagrolaimus</taxon>
    </lineage>
</organism>
<protein>
    <submittedName>
        <fullName evidence="2">BTB domain-containing protein</fullName>
    </submittedName>
</protein>
<proteinExistence type="predicted"/>
<dbReference type="WBParaSite" id="ES5_v2.g22575.t1">
    <property type="protein sequence ID" value="ES5_v2.g22575.t1"/>
    <property type="gene ID" value="ES5_v2.g22575"/>
</dbReference>
<reference evidence="2" key="1">
    <citation type="submission" date="2022-11" db="UniProtKB">
        <authorList>
            <consortium name="WormBaseParasite"/>
        </authorList>
    </citation>
    <scope>IDENTIFICATION</scope>
</reference>
<sequence>MAQVSLKTTVVEYPFALEWTISEDWLKSFDDFDQNGFLISDTYTVFGDSKITYFLDIFPNGNKDEREGETWIFLNINYENEPSIIVESSFSIPSAKWCHQSEDIYGKNATLGLDDWLKSFDDFDQYGFLISDTYTVFGDSEITYFLDIFPNGNKDEREGETWIFLNINYENETSIIVESSFSIPSAKWCHQSEDIYDKNDTLGLGETCCSTYDFFDPSKKFIVDGKFTIKIHKCVLGLQSAVFAAMFKQENEEIEIPDFTFEIVEKAIKLCYHRNLVPDFDIYEAVLLLKFAEKYAIIDLKENLENYLGNNLNAANVCELVNCAIDENALKLQKKCTNFLMNCFSKKKFVPKMEILDKTFLVNVLNNLSCHECQTL</sequence>
<name>A0AC34FYZ8_9BILA</name>
<accession>A0AC34FYZ8</accession>
<evidence type="ECO:0000313" key="1">
    <source>
        <dbReference type="Proteomes" id="UP000887579"/>
    </source>
</evidence>
<evidence type="ECO:0000313" key="2">
    <source>
        <dbReference type="WBParaSite" id="ES5_v2.g22575.t1"/>
    </source>
</evidence>
<dbReference type="Proteomes" id="UP000887579">
    <property type="component" value="Unplaced"/>
</dbReference>